<evidence type="ECO:0000256" key="1">
    <source>
        <dbReference type="PIRSR" id="PIRSR016487-1"/>
    </source>
</evidence>
<sequence>MGQAKKIDRKFLVESDYLLKSLDLVSIDLVEQFYIGFGVDEEVRIRSVEDHASEDHKVTHYLSIKKGRGMSRIKTEVQIQESTYKQLYENLTPIVKKRLFYDYCGHHLTIFKYFGKLEGLIIVKVEFDSEEEANKFDIPHWFSTEITDDLSYRNQNLYLKINDINEYSMLVAN</sequence>
<dbReference type="PATRIC" id="fig|1348973.3.peg.3902"/>
<evidence type="ECO:0000313" key="2">
    <source>
        <dbReference type="EMBL" id="KEF36767.1"/>
    </source>
</evidence>
<dbReference type="Gene3D" id="2.40.320.10">
    <property type="entry name" value="Hypothetical Protein Pfu-838710-001"/>
    <property type="match status" value="1"/>
</dbReference>
<dbReference type="InterPro" id="IPR033469">
    <property type="entry name" value="CYTH-like_dom_sf"/>
</dbReference>
<evidence type="ECO:0000313" key="3">
    <source>
        <dbReference type="Proteomes" id="UP000027936"/>
    </source>
</evidence>
<dbReference type="EMBL" id="JJRY01000022">
    <property type="protein sequence ID" value="KEF36767.1"/>
    <property type="molecule type" value="Genomic_DNA"/>
</dbReference>
<dbReference type="PIRSF" id="PIRSF016487">
    <property type="entry name" value="CYTH_UCP016487"/>
    <property type="match status" value="1"/>
</dbReference>
<dbReference type="PANTHER" id="PTHR40114">
    <property type="entry name" value="SLR0698 PROTEIN"/>
    <property type="match status" value="1"/>
</dbReference>
<gene>
    <name evidence="2" type="ORF">M670_04018</name>
</gene>
<reference evidence="2 3" key="1">
    <citation type="submission" date="2014-04" db="EMBL/GenBank/DDBJ databases">
        <title>Draft genome sequence of Bacillus azotoformans MEV2011, a (co-) denitrifying strain unable to grow in the presence of oxygen.</title>
        <authorList>
            <person name="Nielsen M."/>
            <person name="Schreiber L."/>
            <person name="Finster K."/>
            <person name="Schramm A."/>
        </authorList>
    </citation>
    <scope>NUCLEOTIDE SEQUENCE [LARGE SCALE GENOMIC DNA]</scope>
    <source>
        <strain evidence="2 3">MEV2011</strain>
    </source>
</reference>
<dbReference type="InterPro" id="IPR012042">
    <property type="entry name" value="NeuTTM/CthTTM-like"/>
</dbReference>
<protein>
    <recommendedName>
        <fullName evidence="4">CYTH domain-containing protein</fullName>
    </recommendedName>
</protein>
<dbReference type="Proteomes" id="UP000027936">
    <property type="component" value="Unassembled WGS sequence"/>
</dbReference>
<dbReference type="OrthoDB" id="9805588at2"/>
<organism evidence="2 3">
    <name type="scientific">Schinkia azotoformans MEV2011</name>
    <dbReference type="NCBI Taxonomy" id="1348973"/>
    <lineage>
        <taxon>Bacteria</taxon>
        <taxon>Bacillati</taxon>
        <taxon>Bacillota</taxon>
        <taxon>Bacilli</taxon>
        <taxon>Bacillales</taxon>
        <taxon>Bacillaceae</taxon>
        <taxon>Calidifontibacillus/Schinkia group</taxon>
        <taxon>Schinkia</taxon>
    </lineage>
</organism>
<dbReference type="RefSeq" id="WP_035197679.1">
    <property type="nucleotide sequence ID" value="NZ_JJRY01000022.1"/>
</dbReference>
<name>A0A072NHN7_SCHAZ</name>
<evidence type="ECO:0008006" key="4">
    <source>
        <dbReference type="Google" id="ProtNLM"/>
    </source>
</evidence>
<dbReference type="SUPFAM" id="SSF55154">
    <property type="entry name" value="CYTH-like phosphatases"/>
    <property type="match status" value="1"/>
</dbReference>
<proteinExistence type="predicted"/>
<feature type="active site" description="Proton acceptor" evidence="1">
    <location>
        <position position="34"/>
    </location>
</feature>
<dbReference type="AlphaFoldDB" id="A0A072NHN7"/>
<accession>A0A072NHN7</accession>
<comment type="caution">
    <text evidence="2">The sequence shown here is derived from an EMBL/GenBank/DDBJ whole genome shotgun (WGS) entry which is preliminary data.</text>
</comment>
<dbReference type="PANTHER" id="PTHR40114:SF1">
    <property type="entry name" value="SLR0698 PROTEIN"/>
    <property type="match status" value="1"/>
</dbReference>